<evidence type="ECO:0000313" key="3">
    <source>
        <dbReference type="Proteomes" id="UP000054804"/>
    </source>
</evidence>
<gene>
    <name evidence="2" type="ORF">AT728_19110</name>
</gene>
<dbReference type="STRING" id="1765722.AT728_19110"/>
<dbReference type="Proteomes" id="UP000054804">
    <property type="component" value="Unassembled WGS sequence"/>
</dbReference>
<dbReference type="OrthoDB" id="9765386at2"/>
<accession>A0A0W7X690</accession>
<sequence>MARTLLGALLNRTATANLPVPLVGRAATYGAYMQRRDAEGQMRAMSAVGTLFAIVDRTSNATALVDWKLYRKAKSGRDEDRVEVTSHAALDLWQKPNPWMPRQEFVESFQQHFDLTGEAWWVVARVPGVKLPLEMWPVRPDRITPVPDRDKFLKGYVYTSPDGEQIPLGLDEVIQLRRPNPLDPYRGLSPVLSILPDLDTSRYAAEWSRAFFVNSAQPGGIIEVPQALSDTEFDELRDRWNEQHRGVGNSHRVAILEHGKWVDRTISQRDMQFVELRGATADRVREAYGISKTAIGDFEDINRASALAAKAWFAEQMTIPRLERIKAALNHELLPMFGRAAEGLEFDYENPVPPDAETEATTLTAKVGAAAALIEAGAYGPAVLEAFDLPEIQFGAPGADPDRELLIKLVTRAPLLAPTILPMLGFDVPEKPKTDVPPPPPVAPQDEPAPAPPADGEPVDAWGATVAGLLGQDVEAAMRYEAVAHIDDNTCGPCADNDGRVYRNRAQAYKDYPGGRGYVKCVGAEHGNECRCVVRKRKKTRDDE</sequence>
<feature type="region of interest" description="Disordered" evidence="1">
    <location>
        <begin position="428"/>
        <end position="456"/>
    </location>
</feature>
<name>A0A0W7X690_9ACTN</name>
<proteinExistence type="predicted"/>
<keyword evidence="3" id="KW-1185">Reference proteome</keyword>
<dbReference type="EMBL" id="LOCL01000030">
    <property type="protein sequence ID" value="KUF18457.1"/>
    <property type="molecule type" value="Genomic_DNA"/>
</dbReference>
<dbReference type="InterPro" id="IPR006944">
    <property type="entry name" value="Phage/GTA_portal"/>
</dbReference>
<evidence type="ECO:0008006" key="4">
    <source>
        <dbReference type="Google" id="ProtNLM"/>
    </source>
</evidence>
<evidence type="ECO:0000256" key="1">
    <source>
        <dbReference type="SAM" id="MobiDB-lite"/>
    </source>
</evidence>
<reference evidence="2 3" key="1">
    <citation type="submission" date="2015-12" db="EMBL/GenBank/DDBJ databases">
        <title>Draft genome sequence of Streptomyces silvensis ATCC 53525, a producer of novel hormone antagonists.</title>
        <authorList>
            <person name="Johnston C.W."/>
            <person name="Li Y."/>
            <person name="Magarvey N.A."/>
        </authorList>
    </citation>
    <scope>NUCLEOTIDE SEQUENCE [LARGE SCALE GENOMIC DNA]</scope>
    <source>
        <strain evidence="2 3">ATCC 53525</strain>
    </source>
</reference>
<evidence type="ECO:0000313" key="2">
    <source>
        <dbReference type="EMBL" id="KUF18457.1"/>
    </source>
</evidence>
<dbReference type="Pfam" id="PF04860">
    <property type="entry name" value="Phage_portal"/>
    <property type="match status" value="1"/>
</dbReference>
<comment type="caution">
    <text evidence="2">The sequence shown here is derived from an EMBL/GenBank/DDBJ whole genome shotgun (WGS) entry which is preliminary data.</text>
</comment>
<protein>
    <recommendedName>
        <fullName evidence="4">Phage portal protein</fullName>
    </recommendedName>
</protein>
<organism evidence="2 3">
    <name type="scientific">Streptomyces silvensis</name>
    <dbReference type="NCBI Taxonomy" id="1765722"/>
    <lineage>
        <taxon>Bacteria</taxon>
        <taxon>Bacillati</taxon>
        <taxon>Actinomycetota</taxon>
        <taxon>Actinomycetes</taxon>
        <taxon>Kitasatosporales</taxon>
        <taxon>Streptomycetaceae</taxon>
        <taxon>Streptomyces</taxon>
    </lineage>
</organism>
<dbReference type="AlphaFoldDB" id="A0A0W7X690"/>
<feature type="compositionally biased region" description="Pro residues" evidence="1">
    <location>
        <begin position="435"/>
        <end position="455"/>
    </location>
</feature>
<dbReference type="RefSeq" id="WP_058847366.1">
    <property type="nucleotide sequence ID" value="NZ_LOCL01000030.1"/>
</dbReference>